<evidence type="ECO:0000256" key="1">
    <source>
        <dbReference type="SAM" id="MobiDB-lite"/>
    </source>
</evidence>
<dbReference type="RefSeq" id="XP_005825938.1">
    <property type="nucleotide sequence ID" value="XM_005825881.1"/>
</dbReference>
<dbReference type="AlphaFoldDB" id="L1IRU1"/>
<proteinExistence type="predicted"/>
<feature type="compositionally biased region" description="Low complexity" evidence="1">
    <location>
        <begin position="34"/>
        <end position="51"/>
    </location>
</feature>
<dbReference type="Proteomes" id="UP000011087">
    <property type="component" value="Unassembled WGS sequence"/>
</dbReference>
<protein>
    <submittedName>
        <fullName evidence="2 3">Uncharacterized protein</fullName>
    </submittedName>
</protein>
<evidence type="ECO:0000313" key="4">
    <source>
        <dbReference type="Proteomes" id="UP000011087"/>
    </source>
</evidence>
<dbReference type="EMBL" id="JH993043">
    <property type="protein sequence ID" value="EKX38958.1"/>
    <property type="molecule type" value="Genomic_DNA"/>
</dbReference>
<dbReference type="PaxDb" id="55529-EKX38958"/>
<name>L1IRU1_GUITC</name>
<evidence type="ECO:0000313" key="2">
    <source>
        <dbReference type="EMBL" id="EKX38958.1"/>
    </source>
</evidence>
<dbReference type="KEGG" id="gtt:GUITHDRAFT_114838"/>
<evidence type="ECO:0000313" key="3">
    <source>
        <dbReference type="EnsemblProtists" id="EKX38958"/>
    </source>
</evidence>
<organism evidence="2">
    <name type="scientific">Guillardia theta (strain CCMP2712)</name>
    <name type="common">Cryptophyte</name>
    <dbReference type="NCBI Taxonomy" id="905079"/>
    <lineage>
        <taxon>Eukaryota</taxon>
        <taxon>Cryptophyceae</taxon>
        <taxon>Pyrenomonadales</taxon>
        <taxon>Geminigeraceae</taxon>
        <taxon>Guillardia</taxon>
    </lineage>
</organism>
<reference evidence="4" key="2">
    <citation type="submission" date="2012-11" db="EMBL/GenBank/DDBJ databases">
        <authorList>
            <person name="Kuo A."/>
            <person name="Curtis B.A."/>
            <person name="Tanifuji G."/>
            <person name="Burki F."/>
            <person name="Gruber A."/>
            <person name="Irimia M."/>
            <person name="Maruyama S."/>
            <person name="Arias M.C."/>
            <person name="Ball S.G."/>
            <person name="Gile G.H."/>
            <person name="Hirakawa Y."/>
            <person name="Hopkins J.F."/>
            <person name="Rensing S.A."/>
            <person name="Schmutz J."/>
            <person name="Symeonidi A."/>
            <person name="Elias M."/>
            <person name="Eveleigh R.J."/>
            <person name="Herman E.K."/>
            <person name="Klute M.J."/>
            <person name="Nakayama T."/>
            <person name="Obornik M."/>
            <person name="Reyes-Prieto A."/>
            <person name="Armbrust E.V."/>
            <person name="Aves S.J."/>
            <person name="Beiko R.G."/>
            <person name="Coutinho P."/>
            <person name="Dacks J.B."/>
            <person name="Durnford D.G."/>
            <person name="Fast N.M."/>
            <person name="Green B.R."/>
            <person name="Grisdale C."/>
            <person name="Hempe F."/>
            <person name="Henrissat B."/>
            <person name="Hoppner M.P."/>
            <person name="Ishida K.-I."/>
            <person name="Kim E."/>
            <person name="Koreny L."/>
            <person name="Kroth P.G."/>
            <person name="Liu Y."/>
            <person name="Malik S.-B."/>
            <person name="Maier U.G."/>
            <person name="McRose D."/>
            <person name="Mock T."/>
            <person name="Neilson J.A."/>
            <person name="Onodera N.T."/>
            <person name="Poole A.M."/>
            <person name="Pritham E.J."/>
            <person name="Richards T.A."/>
            <person name="Rocap G."/>
            <person name="Roy S.W."/>
            <person name="Sarai C."/>
            <person name="Schaack S."/>
            <person name="Shirato S."/>
            <person name="Slamovits C.H."/>
            <person name="Spencer D.F."/>
            <person name="Suzuki S."/>
            <person name="Worden A.Z."/>
            <person name="Zauner S."/>
            <person name="Barry K."/>
            <person name="Bell C."/>
            <person name="Bharti A.K."/>
            <person name="Crow J.A."/>
            <person name="Grimwood J."/>
            <person name="Kramer R."/>
            <person name="Lindquist E."/>
            <person name="Lucas S."/>
            <person name="Salamov A."/>
            <person name="McFadden G.I."/>
            <person name="Lane C.E."/>
            <person name="Keeling P.J."/>
            <person name="Gray M.W."/>
            <person name="Grigoriev I.V."/>
            <person name="Archibald J.M."/>
        </authorList>
    </citation>
    <scope>NUCLEOTIDE SEQUENCE</scope>
    <source>
        <strain evidence="4">CCMP2712</strain>
    </source>
</reference>
<dbReference type="GeneID" id="17295733"/>
<gene>
    <name evidence="2" type="ORF">GUITHDRAFT_114838</name>
</gene>
<keyword evidence="4" id="KW-1185">Reference proteome</keyword>
<dbReference type="EnsemblProtists" id="EKX38958">
    <property type="protein sequence ID" value="EKX38958"/>
    <property type="gene ID" value="GUITHDRAFT_114838"/>
</dbReference>
<reference evidence="3" key="3">
    <citation type="submission" date="2015-06" db="UniProtKB">
        <authorList>
            <consortium name="EnsemblProtists"/>
        </authorList>
    </citation>
    <scope>IDENTIFICATION</scope>
</reference>
<accession>L1IRU1</accession>
<reference evidence="2 4" key="1">
    <citation type="journal article" date="2012" name="Nature">
        <title>Algal genomes reveal evolutionary mosaicism and the fate of nucleomorphs.</title>
        <authorList>
            <consortium name="DOE Joint Genome Institute"/>
            <person name="Curtis B.A."/>
            <person name="Tanifuji G."/>
            <person name="Burki F."/>
            <person name="Gruber A."/>
            <person name="Irimia M."/>
            <person name="Maruyama S."/>
            <person name="Arias M.C."/>
            <person name="Ball S.G."/>
            <person name="Gile G.H."/>
            <person name="Hirakawa Y."/>
            <person name="Hopkins J.F."/>
            <person name="Kuo A."/>
            <person name="Rensing S.A."/>
            <person name="Schmutz J."/>
            <person name="Symeonidi A."/>
            <person name="Elias M."/>
            <person name="Eveleigh R.J."/>
            <person name="Herman E.K."/>
            <person name="Klute M.J."/>
            <person name="Nakayama T."/>
            <person name="Obornik M."/>
            <person name="Reyes-Prieto A."/>
            <person name="Armbrust E.V."/>
            <person name="Aves S.J."/>
            <person name="Beiko R.G."/>
            <person name="Coutinho P."/>
            <person name="Dacks J.B."/>
            <person name="Durnford D.G."/>
            <person name="Fast N.M."/>
            <person name="Green B.R."/>
            <person name="Grisdale C.J."/>
            <person name="Hempel F."/>
            <person name="Henrissat B."/>
            <person name="Hoppner M.P."/>
            <person name="Ishida K."/>
            <person name="Kim E."/>
            <person name="Koreny L."/>
            <person name="Kroth P.G."/>
            <person name="Liu Y."/>
            <person name="Malik S.B."/>
            <person name="Maier U.G."/>
            <person name="McRose D."/>
            <person name="Mock T."/>
            <person name="Neilson J.A."/>
            <person name="Onodera N.T."/>
            <person name="Poole A.M."/>
            <person name="Pritham E.J."/>
            <person name="Richards T.A."/>
            <person name="Rocap G."/>
            <person name="Roy S.W."/>
            <person name="Sarai C."/>
            <person name="Schaack S."/>
            <person name="Shirato S."/>
            <person name="Slamovits C.H."/>
            <person name="Spencer D.F."/>
            <person name="Suzuki S."/>
            <person name="Worden A.Z."/>
            <person name="Zauner S."/>
            <person name="Barry K."/>
            <person name="Bell C."/>
            <person name="Bharti A.K."/>
            <person name="Crow J.A."/>
            <person name="Grimwood J."/>
            <person name="Kramer R."/>
            <person name="Lindquist E."/>
            <person name="Lucas S."/>
            <person name="Salamov A."/>
            <person name="McFadden G.I."/>
            <person name="Lane C.E."/>
            <person name="Keeling P.J."/>
            <person name="Gray M.W."/>
            <person name="Grigoriev I.V."/>
            <person name="Archibald J.M."/>
        </authorList>
    </citation>
    <scope>NUCLEOTIDE SEQUENCE</scope>
    <source>
        <strain evidence="2 4">CCMP2712</strain>
    </source>
</reference>
<sequence>MINHDCWNHDLMEHSEAQAPSHQIHQIHPSLLESCSGPSAAPSGPSSQQCAHPSRMRRASIGTKAQEVIPPAETSLPAPQVYKKDSKKSRSKSIDVRHQSNARKLSNAMEGFERVVTMKKQSEMMNQLKRQSTPNIMFSFSEM</sequence>
<feature type="region of interest" description="Disordered" evidence="1">
    <location>
        <begin position="32"/>
        <end position="104"/>
    </location>
</feature>
<dbReference type="HOGENOM" id="CLU_1809871_0_0_1"/>